<dbReference type="RefSeq" id="WP_205260207.1">
    <property type="nucleotide sequence ID" value="NZ_JAERWK010000010.1"/>
</dbReference>
<dbReference type="Proteomes" id="UP000663792">
    <property type="component" value="Unassembled WGS sequence"/>
</dbReference>
<evidence type="ECO:0000313" key="1">
    <source>
        <dbReference type="EMBL" id="MBM9467251.1"/>
    </source>
</evidence>
<comment type="caution">
    <text evidence="1">The sequence shown here is derived from an EMBL/GenBank/DDBJ whole genome shotgun (WGS) entry which is preliminary data.</text>
</comment>
<sequence length="108" mass="12031">MIAIIAADEADMDAVDETVFPLPMGTPMVVRDVEAWLAQPLYDEQGQFADVIATKRAKQHPQFDEVWQMLARHVAGRFRCWCDAPINPRTGACLAVRGVHPMPEDDAP</sequence>
<gene>
    <name evidence="1" type="ORF">JL106_08165</name>
</gene>
<dbReference type="AlphaFoldDB" id="A0A938Y743"/>
<dbReference type="EMBL" id="JAERWK010000010">
    <property type="protein sequence ID" value="MBM9467251.1"/>
    <property type="molecule type" value="Genomic_DNA"/>
</dbReference>
<reference evidence="1" key="1">
    <citation type="submission" date="2021-01" db="EMBL/GenBank/DDBJ databases">
        <title>YIM 132084 draft genome.</title>
        <authorList>
            <person name="An D."/>
        </authorList>
    </citation>
    <scope>NUCLEOTIDE SEQUENCE</scope>
    <source>
        <strain evidence="1">YIM 132084</strain>
    </source>
</reference>
<name>A0A938Y743_9ACTN</name>
<evidence type="ECO:0000313" key="2">
    <source>
        <dbReference type="Proteomes" id="UP000663792"/>
    </source>
</evidence>
<accession>A0A938Y743</accession>
<protein>
    <submittedName>
        <fullName evidence="1">Uncharacterized protein</fullName>
    </submittedName>
</protein>
<keyword evidence="2" id="KW-1185">Reference proteome</keyword>
<organism evidence="1 2">
    <name type="scientific">Nakamurella leprariae</name>
    <dbReference type="NCBI Taxonomy" id="2803911"/>
    <lineage>
        <taxon>Bacteria</taxon>
        <taxon>Bacillati</taxon>
        <taxon>Actinomycetota</taxon>
        <taxon>Actinomycetes</taxon>
        <taxon>Nakamurellales</taxon>
        <taxon>Nakamurellaceae</taxon>
        <taxon>Nakamurella</taxon>
    </lineage>
</organism>
<proteinExistence type="predicted"/>